<dbReference type="RefSeq" id="WP_130432741.1">
    <property type="nucleotide sequence ID" value="NZ_SHKP01000006.1"/>
</dbReference>
<dbReference type="EMBL" id="SHKP01000006">
    <property type="protein sequence ID" value="RZT98214.1"/>
    <property type="molecule type" value="Genomic_DNA"/>
</dbReference>
<reference evidence="4 5" key="1">
    <citation type="submission" date="2019-02" db="EMBL/GenBank/DDBJ databases">
        <title>Genomic Encyclopedia of Type Strains, Phase IV (KMG-IV): sequencing the most valuable type-strain genomes for metagenomic binning, comparative biology and taxonomic classification.</title>
        <authorList>
            <person name="Goeker M."/>
        </authorList>
    </citation>
    <scope>NUCLEOTIDE SEQUENCE [LARGE SCALE GENOMIC DNA]</scope>
    <source>
        <strain evidence="4 5">DSM 19570</strain>
    </source>
</reference>
<evidence type="ECO:0000256" key="2">
    <source>
        <dbReference type="SAM" id="SignalP"/>
    </source>
</evidence>
<accession>A0A4Q7VPN7</accession>
<protein>
    <submittedName>
        <fullName evidence="4">Uncharacterized protein DUF4124</fullName>
    </submittedName>
</protein>
<proteinExistence type="predicted"/>
<keyword evidence="5" id="KW-1185">Reference proteome</keyword>
<feature type="compositionally biased region" description="Basic and acidic residues" evidence="1">
    <location>
        <begin position="88"/>
        <end position="112"/>
    </location>
</feature>
<feature type="chain" id="PRO_5020847289" evidence="2">
    <location>
        <begin position="26"/>
        <end position="171"/>
    </location>
</feature>
<dbReference type="AlphaFoldDB" id="A0A4Q7VPN7"/>
<dbReference type="Proteomes" id="UP000293671">
    <property type="component" value="Unassembled WGS sequence"/>
</dbReference>
<evidence type="ECO:0000313" key="5">
    <source>
        <dbReference type="Proteomes" id="UP000293671"/>
    </source>
</evidence>
<dbReference type="Pfam" id="PF13511">
    <property type="entry name" value="DUF4124"/>
    <property type="match status" value="1"/>
</dbReference>
<sequence>MMIRPGFRALAIAFALCAVASLAQAQWKWKDASGQVQYSDRPPPNGVADKDILLRPAPPVTRAQPVATPGSAPPAAAASAAAGIDPALEAKKKQADKQLADADAAKKKAEEEKIAQSRAANCQAAQSNLRALQDGQRIARTNEKGERVFLEDAERTREIERARQVVATDCK</sequence>
<dbReference type="OrthoDB" id="9181422at2"/>
<dbReference type="InterPro" id="IPR025392">
    <property type="entry name" value="DUF4124"/>
</dbReference>
<organism evidence="4 5">
    <name type="scientific">Rivibacter subsaxonicus</name>
    <dbReference type="NCBI Taxonomy" id="457575"/>
    <lineage>
        <taxon>Bacteria</taxon>
        <taxon>Pseudomonadati</taxon>
        <taxon>Pseudomonadota</taxon>
        <taxon>Betaproteobacteria</taxon>
        <taxon>Burkholderiales</taxon>
        <taxon>Rivibacter</taxon>
    </lineage>
</organism>
<evidence type="ECO:0000256" key="1">
    <source>
        <dbReference type="SAM" id="MobiDB-lite"/>
    </source>
</evidence>
<name>A0A4Q7VPN7_9BURK</name>
<feature type="domain" description="DUF4124" evidence="3">
    <location>
        <begin position="14"/>
        <end position="65"/>
    </location>
</feature>
<keyword evidence="2" id="KW-0732">Signal</keyword>
<feature type="compositionally biased region" description="Low complexity" evidence="1">
    <location>
        <begin position="65"/>
        <end position="87"/>
    </location>
</feature>
<evidence type="ECO:0000313" key="4">
    <source>
        <dbReference type="EMBL" id="RZT98214.1"/>
    </source>
</evidence>
<evidence type="ECO:0000259" key="3">
    <source>
        <dbReference type="Pfam" id="PF13511"/>
    </source>
</evidence>
<gene>
    <name evidence="4" type="ORF">EV670_2625</name>
</gene>
<comment type="caution">
    <text evidence="4">The sequence shown here is derived from an EMBL/GenBank/DDBJ whole genome shotgun (WGS) entry which is preliminary data.</text>
</comment>
<feature type="region of interest" description="Disordered" evidence="1">
    <location>
        <begin position="33"/>
        <end position="112"/>
    </location>
</feature>
<feature type="signal peptide" evidence="2">
    <location>
        <begin position="1"/>
        <end position="25"/>
    </location>
</feature>